<sequence>MATRFTRADGQPSGIAGLWDVWTEPGKPPLLSFTMLTRNAADHALLKSYHRAEDEKRIIVILPESRYADWLDAPPEQTQDFIRHFPADNLVATPMPPKKPQVNAQKQLLPGGD</sequence>
<keyword evidence="3" id="KW-1185">Reference proteome</keyword>
<dbReference type="Gene3D" id="3.90.1680.10">
    <property type="entry name" value="SOS response associated peptidase-like"/>
    <property type="match status" value="1"/>
</dbReference>
<reference evidence="2" key="2">
    <citation type="submission" date="2020-09" db="EMBL/GenBank/DDBJ databases">
        <authorList>
            <person name="Sun Q."/>
            <person name="Zhou Y."/>
        </authorList>
    </citation>
    <scope>NUCLEOTIDE SEQUENCE</scope>
    <source>
        <strain evidence="2">CGMCC 1.15322</strain>
    </source>
</reference>
<dbReference type="GO" id="GO:0003697">
    <property type="term" value="F:single-stranded DNA binding"/>
    <property type="evidence" value="ECO:0007669"/>
    <property type="project" value="InterPro"/>
</dbReference>
<feature type="region of interest" description="Disordered" evidence="1">
    <location>
        <begin position="92"/>
        <end position="113"/>
    </location>
</feature>
<proteinExistence type="predicted"/>
<gene>
    <name evidence="2" type="ORF">GCM10011496_09850</name>
</gene>
<dbReference type="EMBL" id="BMIG01000003">
    <property type="protein sequence ID" value="GGA91005.1"/>
    <property type="molecule type" value="Genomic_DNA"/>
</dbReference>
<dbReference type="SUPFAM" id="SSF143081">
    <property type="entry name" value="BB1717-like"/>
    <property type="match status" value="1"/>
</dbReference>
<evidence type="ECO:0000313" key="2">
    <source>
        <dbReference type="EMBL" id="GGA91005.1"/>
    </source>
</evidence>
<name>A0A916WDK2_9BURK</name>
<protein>
    <recommendedName>
        <fullName evidence="4">Abasic site processing protein</fullName>
    </recommendedName>
</protein>
<dbReference type="Proteomes" id="UP000620596">
    <property type="component" value="Unassembled WGS sequence"/>
</dbReference>
<evidence type="ECO:0000256" key="1">
    <source>
        <dbReference type="SAM" id="MobiDB-lite"/>
    </source>
</evidence>
<dbReference type="GO" id="GO:0106300">
    <property type="term" value="P:protein-DNA covalent cross-linking repair"/>
    <property type="evidence" value="ECO:0007669"/>
    <property type="project" value="InterPro"/>
</dbReference>
<dbReference type="InterPro" id="IPR036590">
    <property type="entry name" value="SRAP-like"/>
</dbReference>
<evidence type="ECO:0000313" key="3">
    <source>
        <dbReference type="Proteomes" id="UP000620596"/>
    </source>
</evidence>
<organism evidence="2 3">
    <name type="scientific">Polaromonas eurypsychrophila</name>
    <dbReference type="NCBI Taxonomy" id="1614635"/>
    <lineage>
        <taxon>Bacteria</taxon>
        <taxon>Pseudomonadati</taxon>
        <taxon>Pseudomonadota</taxon>
        <taxon>Betaproteobacteria</taxon>
        <taxon>Burkholderiales</taxon>
        <taxon>Comamonadaceae</taxon>
        <taxon>Polaromonas</taxon>
    </lineage>
</organism>
<reference evidence="2" key="1">
    <citation type="journal article" date="2014" name="Int. J. Syst. Evol. Microbiol.">
        <title>Complete genome sequence of Corynebacterium casei LMG S-19264T (=DSM 44701T), isolated from a smear-ripened cheese.</title>
        <authorList>
            <consortium name="US DOE Joint Genome Institute (JGI-PGF)"/>
            <person name="Walter F."/>
            <person name="Albersmeier A."/>
            <person name="Kalinowski J."/>
            <person name="Ruckert C."/>
        </authorList>
    </citation>
    <scope>NUCLEOTIDE SEQUENCE</scope>
    <source>
        <strain evidence="2">CGMCC 1.15322</strain>
    </source>
</reference>
<comment type="caution">
    <text evidence="2">The sequence shown here is derived from an EMBL/GenBank/DDBJ whole genome shotgun (WGS) entry which is preliminary data.</text>
</comment>
<dbReference type="InterPro" id="IPR003738">
    <property type="entry name" value="SRAP"/>
</dbReference>
<dbReference type="Pfam" id="PF02586">
    <property type="entry name" value="SRAP"/>
    <property type="match status" value="1"/>
</dbReference>
<dbReference type="AlphaFoldDB" id="A0A916WDK2"/>
<evidence type="ECO:0008006" key="4">
    <source>
        <dbReference type="Google" id="ProtNLM"/>
    </source>
</evidence>
<accession>A0A916WDK2</accession>